<evidence type="ECO:0000256" key="15">
    <source>
        <dbReference type="ARBA" id="ARBA00047816"/>
    </source>
</evidence>
<evidence type="ECO:0000256" key="1">
    <source>
        <dbReference type="ARBA" id="ARBA00004141"/>
    </source>
</evidence>
<feature type="domain" description="Cytochrome oxidase subunit II copper A binding" evidence="18">
    <location>
        <begin position="146"/>
        <end position="288"/>
    </location>
</feature>
<evidence type="ECO:0000256" key="2">
    <source>
        <dbReference type="ARBA" id="ARBA00007866"/>
    </source>
</evidence>
<dbReference type="SUPFAM" id="SSF49503">
    <property type="entry name" value="Cupredoxins"/>
    <property type="match status" value="1"/>
</dbReference>
<evidence type="ECO:0000256" key="8">
    <source>
        <dbReference type="ARBA" id="ARBA00022967"/>
    </source>
</evidence>
<comment type="subcellular location">
    <subcellularLocation>
        <location evidence="1">Membrane</location>
        <topology evidence="1">Multi-pass membrane protein</topology>
    </subcellularLocation>
</comment>
<dbReference type="InterPro" id="IPR002429">
    <property type="entry name" value="CcO_II-like_C"/>
</dbReference>
<dbReference type="OrthoDB" id="9781261at2"/>
<accession>A0A7J5C108</accession>
<keyword evidence="20" id="KW-1185">Reference proteome</keyword>
<keyword evidence="5" id="KW-0679">Respiratory chain</keyword>
<dbReference type="NCBIfam" id="TIGR02866">
    <property type="entry name" value="CoxB"/>
    <property type="match status" value="1"/>
</dbReference>
<dbReference type="Gene3D" id="1.10.287.90">
    <property type="match status" value="1"/>
</dbReference>
<keyword evidence="6 17" id="KW-0812">Transmembrane</keyword>
<evidence type="ECO:0000256" key="4">
    <source>
        <dbReference type="ARBA" id="ARBA00022448"/>
    </source>
</evidence>
<keyword evidence="19" id="KW-0560">Oxidoreductase</keyword>
<evidence type="ECO:0000256" key="12">
    <source>
        <dbReference type="ARBA" id="ARBA00023136"/>
    </source>
</evidence>
<dbReference type="SUPFAM" id="SSF81464">
    <property type="entry name" value="Cytochrome c oxidase subunit II-like, transmembrane region"/>
    <property type="match status" value="1"/>
</dbReference>
<evidence type="ECO:0000256" key="3">
    <source>
        <dbReference type="ARBA" id="ARBA00012949"/>
    </source>
</evidence>
<evidence type="ECO:0000256" key="9">
    <source>
        <dbReference type="ARBA" id="ARBA00022982"/>
    </source>
</evidence>
<dbReference type="InterPro" id="IPR008972">
    <property type="entry name" value="Cupredoxin"/>
</dbReference>
<keyword evidence="10 17" id="KW-1133">Transmembrane helix</keyword>
<protein>
    <recommendedName>
        <fullName evidence="3">cytochrome-c oxidase</fullName>
        <ecNumber evidence="3">7.1.1.9</ecNumber>
    </recommendedName>
    <alternativeName>
        <fullName evidence="14">Cytochrome aa3 subunit 2</fullName>
    </alternativeName>
</protein>
<comment type="similarity">
    <text evidence="2">Belongs to the cytochrome c oxidase subunit 2 family.</text>
</comment>
<evidence type="ECO:0000256" key="13">
    <source>
        <dbReference type="ARBA" id="ARBA00024688"/>
    </source>
</evidence>
<dbReference type="PANTHER" id="PTHR22888">
    <property type="entry name" value="CYTOCHROME C OXIDASE, SUBUNIT II"/>
    <property type="match status" value="1"/>
</dbReference>
<feature type="region of interest" description="Disordered" evidence="16">
    <location>
        <begin position="296"/>
        <end position="323"/>
    </location>
</feature>
<gene>
    <name evidence="19" type="primary">coxB</name>
    <name evidence="19" type="ORF">F8O01_04145</name>
</gene>
<evidence type="ECO:0000256" key="6">
    <source>
        <dbReference type="ARBA" id="ARBA00022692"/>
    </source>
</evidence>
<dbReference type="AlphaFoldDB" id="A0A7J5C108"/>
<keyword evidence="7" id="KW-0479">Metal-binding</keyword>
<keyword evidence="8" id="KW-1278">Translocase</keyword>
<dbReference type="InterPro" id="IPR001505">
    <property type="entry name" value="Copper_CuA"/>
</dbReference>
<evidence type="ECO:0000259" key="18">
    <source>
        <dbReference type="PROSITE" id="PS50857"/>
    </source>
</evidence>
<dbReference type="PRINTS" id="PR01166">
    <property type="entry name" value="CYCOXIDASEII"/>
</dbReference>
<dbReference type="GO" id="GO:0042773">
    <property type="term" value="P:ATP synthesis coupled electron transport"/>
    <property type="evidence" value="ECO:0007669"/>
    <property type="project" value="TreeGrafter"/>
</dbReference>
<dbReference type="Gene3D" id="2.60.40.420">
    <property type="entry name" value="Cupredoxins - blue copper proteins"/>
    <property type="match status" value="1"/>
</dbReference>
<dbReference type="InterPro" id="IPR045187">
    <property type="entry name" value="CcO_II"/>
</dbReference>
<dbReference type="EC" id="7.1.1.9" evidence="3"/>
<dbReference type="PROSITE" id="PS51257">
    <property type="entry name" value="PROKAR_LIPOPROTEIN"/>
    <property type="match status" value="1"/>
</dbReference>
<keyword evidence="11" id="KW-0186">Copper</keyword>
<feature type="transmembrane region" description="Helical" evidence="17">
    <location>
        <begin position="59"/>
        <end position="84"/>
    </location>
</feature>
<evidence type="ECO:0000256" key="10">
    <source>
        <dbReference type="ARBA" id="ARBA00022989"/>
    </source>
</evidence>
<dbReference type="InterPro" id="IPR036257">
    <property type="entry name" value="Cyt_c_oxidase_su2_TM_sf"/>
</dbReference>
<dbReference type="GO" id="GO:0004129">
    <property type="term" value="F:cytochrome-c oxidase activity"/>
    <property type="evidence" value="ECO:0007669"/>
    <property type="project" value="UniProtKB-EC"/>
</dbReference>
<dbReference type="EMBL" id="WBJZ01000004">
    <property type="protein sequence ID" value="KAB1660123.1"/>
    <property type="molecule type" value="Genomic_DNA"/>
</dbReference>
<evidence type="ECO:0000313" key="19">
    <source>
        <dbReference type="EMBL" id="KAB1660123.1"/>
    </source>
</evidence>
<dbReference type="Pfam" id="PF00116">
    <property type="entry name" value="COX2"/>
    <property type="match status" value="1"/>
</dbReference>
<evidence type="ECO:0000256" key="5">
    <source>
        <dbReference type="ARBA" id="ARBA00022660"/>
    </source>
</evidence>
<dbReference type="InterPro" id="IPR014222">
    <property type="entry name" value="Cyt_c_oxidase_su2"/>
</dbReference>
<evidence type="ECO:0000256" key="16">
    <source>
        <dbReference type="SAM" id="MobiDB-lite"/>
    </source>
</evidence>
<proteinExistence type="inferred from homology"/>
<dbReference type="PROSITE" id="PS50857">
    <property type="entry name" value="COX2_CUA"/>
    <property type="match status" value="1"/>
</dbReference>
<comment type="function">
    <text evidence="13">Subunits I and II form the functional core of the enzyme complex. Electrons originating in cytochrome c are transferred via heme a and Cu(A) to the binuclear center formed by heme a3 and Cu(B).</text>
</comment>
<keyword evidence="12 17" id="KW-0472">Membrane</keyword>
<dbReference type="GO" id="GO:0016020">
    <property type="term" value="C:membrane"/>
    <property type="evidence" value="ECO:0007669"/>
    <property type="project" value="UniProtKB-SubCell"/>
</dbReference>
<dbReference type="PANTHER" id="PTHR22888:SF9">
    <property type="entry name" value="CYTOCHROME C OXIDASE SUBUNIT 2"/>
    <property type="match status" value="1"/>
</dbReference>
<dbReference type="GO" id="GO:0005507">
    <property type="term" value="F:copper ion binding"/>
    <property type="evidence" value="ECO:0007669"/>
    <property type="project" value="InterPro"/>
</dbReference>
<keyword evidence="4" id="KW-0813">Transport</keyword>
<comment type="caution">
    <text evidence="19">The sequence shown here is derived from an EMBL/GenBank/DDBJ whole genome shotgun (WGS) entry which is preliminary data.</text>
</comment>
<comment type="catalytic activity">
    <reaction evidence="15">
        <text>4 Fe(II)-[cytochrome c] + O2 + 8 H(+)(in) = 4 Fe(III)-[cytochrome c] + 2 H2O + 4 H(+)(out)</text>
        <dbReference type="Rhea" id="RHEA:11436"/>
        <dbReference type="Rhea" id="RHEA-COMP:10350"/>
        <dbReference type="Rhea" id="RHEA-COMP:14399"/>
        <dbReference type="ChEBI" id="CHEBI:15377"/>
        <dbReference type="ChEBI" id="CHEBI:15378"/>
        <dbReference type="ChEBI" id="CHEBI:15379"/>
        <dbReference type="ChEBI" id="CHEBI:29033"/>
        <dbReference type="ChEBI" id="CHEBI:29034"/>
        <dbReference type="EC" id="7.1.1.9"/>
    </reaction>
</comment>
<dbReference type="Proteomes" id="UP000467240">
    <property type="component" value="Unassembled WGS sequence"/>
</dbReference>
<sequence length="323" mass="36525">MRLLERFVVRKDHRSTWAAVPVAMLLIAVLAGCSQQQLDGFMPGERGTTDKGDLMMTFWVNSWIILLVVGLITWGLLIWAAVVYRRRRNDTGLPKQMRYHQPMEVFFTVVPIILVAGFFAFTARDQAIVEQNFAADQASAVAGQEVRDVHIEVYGKQWAWDFNYLDVAGSPYDGGVYTQGIQAQEERDENDRLTGEIEYEKLPVLMLPVGANVTLDLKSRDVAHSFWVPDFHYKEDTIPGKTNQYSFVPEREGVYIGKCAELCGEYHSMMLFEVHVVSEAEYNEYIQSLRDAGNVGAVGDEGNRNDNLPGTEAPDFSEHDESK</sequence>
<organism evidence="19 20">
    <name type="scientific">Pseudoclavibacter chungangensis</name>
    <dbReference type="NCBI Taxonomy" id="587635"/>
    <lineage>
        <taxon>Bacteria</taxon>
        <taxon>Bacillati</taxon>
        <taxon>Actinomycetota</taxon>
        <taxon>Actinomycetes</taxon>
        <taxon>Micrococcales</taxon>
        <taxon>Microbacteriaceae</taxon>
        <taxon>Pseudoclavibacter</taxon>
    </lineage>
</organism>
<dbReference type="GO" id="GO:0016491">
    <property type="term" value="F:oxidoreductase activity"/>
    <property type="evidence" value="ECO:0007669"/>
    <property type="project" value="UniProtKB-KW"/>
</dbReference>
<dbReference type="PROSITE" id="PS00078">
    <property type="entry name" value="COX2"/>
    <property type="match status" value="1"/>
</dbReference>
<evidence type="ECO:0000256" key="17">
    <source>
        <dbReference type="SAM" id="Phobius"/>
    </source>
</evidence>
<reference evidence="19 20" key="1">
    <citation type="submission" date="2019-09" db="EMBL/GenBank/DDBJ databases">
        <title>Phylogeny of genus Pseudoclavibacter and closely related genus.</title>
        <authorList>
            <person name="Li Y."/>
        </authorList>
    </citation>
    <scope>NUCLEOTIDE SEQUENCE [LARGE SCALE GENOMIC DNA]</scope>
    <source>
        <strain evidence="19 20">DSM 23821</strain>
    </source>
</reference>
<evidence type="ECO:0000313" key="20">
    <source>
        <dbReference type="Proteomes" id="UP000467240"/>
    </source>
</evidence>
<evidence type="ECO:0000256" key="11">
    <source>
        <dbReference type="ARBA" id="ARBA00023008"/>
    </source>
</evidence>
<evidence type="ECO:0000256" key="7">
    <source>
        <dbReference type="ARBA" id="ARBA00022723"/>
    </source>
</evidence>
<evidence type="ECO:0000256" key="14">
    <source>
        <dbReference type="ARBA" id="ARBA00031399"/>
    </source>
</evidence>
<keyword evidence="9" id="KW-0249">Electron transport</keyword>
<feature type="transmembrane region" description="Helical" evidence="17">
    <location>
        <begin position="105"/>
        <end position="123"/>
    </location>
</feature>
<name>A0A7J5C108_9MICO</name>